<dbReference type="Pfam" id="PF13302">
    <property type="entry name" value="Acetyltransf_3"/>
    <property type="match status" value="1"/>
</dbReference>
<organism evidence="5 6">
    <name type="scientific">Pseudoalteromonas byunsanensis</name>
    <dbReference type="NCBI Taxonomy" id="327939"/>
    <lineage>
        <taxon>Bacteria</taxon>
        <taxon>Pseudomonadati</taxon>
        <taxon>Pseudomonadota</taxon>
        <taxon>Gammaproteobacteria</taxon>
        <taxon>Alteromonadales</taxon>
        <taxon>Pseudoalteromonadaceae</taxon>
        <taxon>Pseudoalteromonas</taxon>
    </lineage>
</organism>
<proteinExistence type="inferred from homology"/>
<dbReference type="PANTHER" id="PTHR43792">
    <property type="entry name" value="GNAT FAMILY, PUTATIVE (AFU_ORTHOLOGUE AFUA_3G00765)-RELATED-RELATED"/>
    <property type="match status" value="1"/>
</dbReference>
<evidence type="ECO:0000313" key="5">
    <source>
        <dbReference type="EMBL" id="OHU93564.1"/>
    </source>
</evidence>
<dbReference type="InterPro" id="IPR051531">
    <property type="entry name" value="N-acetyltransferase"/>
</dbReference>
<keyword evidence="2" id="KW-0012">Acyltransferase</keyword>
<dbReference type="OrthoDB" id="9801656at2"/>
<feature type="domain" description="N-acetyltransferase" evidence="4">
    <location>
        <begin position="9"/>
        <end position="147"/>
    </location>
</feature>
<dbReference type="Gene3D" id="3.40.630.30">
    <property type="match status" value="1"/>
</dbReference>
<dbReference type="GO" id="GO:0016747">
    <property type="term" value="F:acyltransferase activity, transferring groups other than amino-acyl groups"/>
    <property type="evidence" value="ECO:0007669"/>
    <property type="project" value="InterPro"/>
</dbReference>
<comment type="similarity">
    <text evidence="3">Belongs to the acetyltransferase family. RimJ subfamily.</text>
</comment>
<dbReference type="InterPro" id="IPR000182">
    <property type="entry name" value="GNAT_dom"/>
</dbReference>
<evidence type="ECO:0000259" key="4">
    <source>
        <dbReference type="Pfam" id="PF13302"/>
    </source>
</evidence>
<keyword evidence="1 5" id="KW-0808">Transferase</keyword>
<dbReference type="Proteomes" id="UP000180253">
    <property type="component" value="Unassembled WGS sequence"/>
</dbReference>
<dbReference type="PANTHER" id="PTHR43792:SF8">
    <property type="entry name" value="[RIBOSOMAL PROTEIN US5]-ALANINE N-ACETYLTRANSFERASE"/>
    <property type="match status" value="1"/>
</dbReference>
<accession>A0A1S1N284</accession>
<name>A0A1S1N284_9GAMM</name>
<dbReference type="AlphaFoldDB" id="A0A1S1N284"/>
<comment type="caution">
    <text evidence="5">The sequence shown here is derived from an EMBL/GenBank/DDBJ whole genome shotgun (WGS) entry which is preliminary data.</text>
</comment>
<dbReference type="SUPFAM" id="SSF55729">
    <property type="entry name" value="Acyl-CoA N-acyltransferases (Nat)"/>
    <property type="match status" value="1"/>
</dbReference>
<evidence type="ECO:0000256" key="1">
    <source>
        <dbReference type="ARBA" id="ARBA00022679"/>
    </source>
</evidence>
<evidence type="ECO:0000256" key="3">
    <source>
        <dbReference type="ARBA" id="ARBA00038502"/>
    </source>
</evidence>
<dbReference type="RefSeq" id="WP_070993720.1">
    <property type="nucleotide sequence ID" value="NZ_CBCSHD010000006.1"/>
</dbReference>
<reference evidence="5 6" key="1">
    <citation type="submission" date="2016-10" db="EMBL/GenBank/DDBJ databases">
        <title>Pseudoalteromonas amylolytica sp. nov., isolated from the surface seawater.</title>
        <authorList>
            <person name="Wu Y.-H."/>
            <person name="Cheng H."/>
            <person name="Jin X.-B."/>
            <person name="Wang C.-S."/>
            <person name="Xu X.-W."/>
        </authorList>
    </citation>
    <scope>NUCLEOTIDE SEQUENCE [LARGE SCALE GENOMIC DNA]</scope>
    <source>
        <strain evidence="5 6">JCM 12483</strain>
    </source>
</reference>
<gene>
    <name evidence="5" type="ORF">BIW53_19680</name>
</gene>
<evidence type="ECO:0000313" key="6">
    <source>
        <dbReference type="Proteomes" id="UP000180253"/>
    </source>
</evidence>
<sequence>MQPTITTKRLLLRPFNRNDAATVARLAGDKRVSDMTKNIPYPYSEDMAVDWICSHESEYESGRSVVYAITLKSDDAVIGALGFVEITDNVGTLGYWLGCDYWGQGITPEAVNGMVNYYKEHHNLKGLAATHFVENHRSRAVIGKLGLSYVEDTEIELQGKQRAISVHRMMF</sequence>
<keyword evidence="6" id="KW-1185">Reference proteome</keyword>
<evidence type="ECO:0000256" key="2">
    <source>
        <dbReference type="ARBA" id="ARBA00023315"/>
    </source>
</evidence>
<dbReference type="EMBL" id="MNAN01000037">
    <property type="protein sequence ID" value="OHU93564.1"/>
    <property type="molecule type" value="Genomic_DNA"/>
</dbReference>
<protein>
    <submittedName>
        <fullName evidence="5">GNAT family N-acetyltransferase</fullName>
    </submittedName>
</protein>
<dbReference type="STRING" id="327939.BIW53_19680"/>
<dbReference type="InterPro" id="IPR016181">
    <property type="entry name" value="Acyl_CoA_acyltransferase"/>
</dbReference>